<dbReference type="Gene3D" id="3.90.190.10">
    <property type="entry name" value="Protein tyrosine phosphatase superfamily"/>
    <property type="match status" value="1"/>
</dbReference>
<dbReference type="EC" id="3.1.3.48" evidence="4"/>
<feature type="domain" description="Tyrosine specific protein phosphatases" evidence="2">
    <location>
        <begin position="219"/>
        <end position="288"/>
    </location>
</feature>
<protein>
    <submittedName>
        <fullName evidence="5">Protein-tyrosine-phosphatase</fullName>
    </submittedName>
    <submittedName>
        <fullName evidence="4">Tyrosine-protein phosphatase</fullName>
        <ecNumber evidence="4">3.1.3.48</ecNumber>
    </submittedName>
</protein>
<dbReference type="OrthoDB" id="9815473at2"/>
<dbReference type="PROSITE" id="PS50056">
    <property type="entry name" value="TYR_PHOSPHATASE_2"/>
    <property type="match status" value="1"/>
</dbReference>
<dbReference type="Proteomes" id="UP000477285">
    <property type="component" value="Unassembled WGS sequence"/>
</dbReference>
<evidence type="ECO:0000313" key="4">
    <source>
        <dbReference type="EMBL" id="CUQ09357.1"/>
    </source>
</evidence>
<dbReference type="RefSeq" id="WP_020993720.1">
    <property type="nucleotide sequence ID" value="NZ_AP031426.1"/>
</dbReference>
<reference evidence="8 9" key="1">
    <citation type="submission" date="2015-09" db="EMBL/GenBank/DDBJ databases">
        <authorList>
            <consortium name="Pathogen Informatics"/>
        </authorList>
    </citation>
    <scope>NUCLEOTIDE SEQUENCE [LARGE SCALE GENOMIC DNA]</scope>
    <source>
        <strain evidence="3 8">2789STDY5834863</strain>
        <strain evidence="4 9">2789STDY5834911</strain>
    </source>
</reference>
<evidence type="ECO:0000256" key="1">
    <source>
        <dbReference type="ARBA" id="ARBA00009580"/>
    </source>
</evidence>
<reference evidence="11 12" key="2">
    <citation type="journal article" date="2019" name="Nat. Med.">
        <title>A library of human gut bacterial isolates paired with longitudinal multiomics data enables mechanistic microbiome research.</title>
        <authorList>
            <person name="Poyet M."/>
            <person name="Groussin M."/>
            <person name="Gibbons S.M."/>
            <person name="Avila-Pacheco J."/>
            <person name="Jiang X."/>
            <person name="Kearney S.M."/>
            <person name="Perrotta A.R."/>
            <person name="Berdy B."/>
            <person name="Zhao S."/>
            <person name="Lieberman T.D."/>
            <person name="Swanson P.K."/>
            <person name="Smith M."/>
            <person name="Roesemann S."/>
            <person name="Alexander J.E."/>
            <person name="Rich S.A."/>
            <person name="Livny J."/>
            <person name="Vlamakis H."/>
            <person name="Clish C."/>
            <person name="Bullock K."/>
            <person name="Deik A."/>
            <person name="Scott J."/>
            <person name="Pierce K.A."/>
            <person name="Xavier R.J."/>
            <person name="Alm E.J."/>
        </authorList>
    </citation>
    <scope>NUCLEOTIDE SEQUENCE [LARGE SCALE GENOMIC DNA]</scope>
    <source>
        <strain evidence="5 12">BIOML-A1</strain>
        <strain evidence="6 11">BIOML-A12</strain>
    </source>
</reference>
<reference evidence="7 10" key="3">
    <citation type="submission" date="2019-07" db="EMBL/GenBank/DDBJ databases">
        <authorList>
            <person name="Chang H.-W."/>
            <person name="Raman A."/>
            <person name="Venkatesh S."/>
            <person name="Gehrig J."/>
        </authorList>
    </citation>
    <scope>NUCLEOTIDE SEQUENCE [LARGE SCALE GENOMIC DNA]</scope>
    <source>
        <strain evidence="7">Blautia_wexlerae_LFYP_14</strain>
    </source>
</reference>
<comment type="similarity">
    <text evidence="1">Belongs to the protein-tyrosine phosphatase family.</text>
</comment>
<evidence type="ECO:0000313" key="5">
    <source>
        <dbReference type="EMBL" id="MZL31955.1"/>
    </source>
</evidence>
<evidence type="ECO:0000313" key="8">
    <source>
        <dbReference type="Proteomes" id="UP000095431"/>
    </source>
</evidence>
<dbReference type="SUPFAM" id="SSF52799">
    <property type="entry name" value="(Phosphotyrosine protein) phosphatases II"/>
    <property type="match status" value="1"/>
</dbReference>
<dbReference type="EMBL" id="WWVQ01000003">
    <property type="protein sequence ID" value="MZL31955.1"/>
    <property type="molecule type" value="Genomic_DNA"/>
</dbReference>
<keyword evidence="10" id="KW-1185">Reference proteome</keyword>
<gene>
    <name evidence="4" type="primary">iphP</name>
    <name evidence="7" type="ORF">BWLFYP14_00083</name>
    <name evidence="3" type="ORF">ERS852478_03642</name>
    <name evidence="4" type="ORF">ERS852523_03933</name>
    <name evidence="6" type="ORF">GT712_04090</name>
    <name evidence="5" type="ORF">GT728_01740</name>
</gene>
<evidence type="ECO:0000313" key="7">
    <source>
        <dbReference type="EMBL" id="VUX66530.1"/>
    </source>
</evidence>
<evidence type="ECO:0000313" key="10">
    <source>
        <dbReference type="Proteomes" id="UP000366766"/>
    </source>
</evidence>
<dbReference type="Proteomes" id="UP000095712">
    <property type="component" value="Unassembled WGS sequence"/>
</dbReference>
<dbReference type="GO" id="GO:0004725">
    <property type="term" value="F:protein tyrosine phosphatase activity"/>
    <property type="evidence" value="ECO:0007669"/>
    <property type="project" value="UniProtKB-EC"/>
</dbReference>
<dbReference type="AlphaFoldDB" id="A0A174TMK1"/>
<dbReference type="Proteomes" id="UP000095431">
    <property type="component" value="Unassembled WGS sequence"/>
</dbReference>
<sequence>MKYGKIRIEDGFLVFTRHMMINNLPCKDIVWAYMRKEGADEGDDRQLSVNYLVIVTRRKKRYKFDMTEKEIHECIRILKILNPDMATGFPKGGRISLHSLPNTRDLGAIVTADDRHILPRRLLRSGELYHISESDKNRLREEYNLKTVIDLRSAEERKCKPDTIIAEVEYYHVPVVDEDVQVISNREQFVKMLAGLPDDMEEYMIRQYRNLCMDQLVLKQYAKFIDILFRQEKGAVLWHCGTGKDRTGIGTAFLLSLLGVEEDVIYEDYLRTNRYMEPKLVYMQRLVQTWPEADEKMTEKLPIIYNVKEEYLAAVFETVKKTYGSMEKFFQTVFYLKPKMIEEFRNKYLI</sequence>
<dbReference type="InterPro" id="IPR000387">
    <property type="entry name" value="Tyr_Pase_dom"/>
</dbReference>
<dbReference type="Proteomes" id="UP000477156">
    <property type="component" value="Unassembled WGS sequence"/>
</dbReference>
<evidence type="ECO:0000313" key="6">
    <source>
        <dbReference type="EMBL" id="MZS88291.1"/>
    </source>
</evidence>
<accession>A0A174TMK1</accession>
<evidence type="ECO:0000313" key="11">
    <source>
        <dbReference type="Proteomes" id="UP000477156"/>
    </source>
</evidence>
<dbReference type="PANTHER" id="PTHR31126:SF1">
    <property type="entry name" value="TYROSINE SPECIFIC PROTEIN PHOSPHATASES DOMAIN-CONTAINING PROTEIN"/>
    <property type="match status" value="1"/>
</dbReference>
<evidence type="ECO:0000313" key="3">
    <source>
        <dbReference type="EMBL" id="CUO70682.1"/>
    </source>
</evidence>
<dbReference type="eggNOG" id="COG2365">
    <property type="taxonomic scope" value="Bacteria"/>
</dbReference>
<evidence type="ECO:0000313" key="9">
    <source>
        <dbReference type="Proteomes" id="UP000095712"/>
    </source>
</evidence>
<evidence type="ECO:0000313" key="12">
    <source>
        <dbReference type="Proteomes" id="UP000477285"/>
    </source>
</evidence>
<dbReference type="Pfam" id="PF13350">
    <property type="entry name" value="Y_phosphatase3"/>
    <property type="match status" value="1"/>
</dbReference>
<dbReference type="InterPro" id="IPR029021">
    <property type="entry name" value="Prot-tyrosine_phosphatase-like"/>
</dbReference>
<evidence type="ECO:0000259" key="2">
    <source>
        <dbReference type="PROSITE" id="PS50056"/>
    </source>
</evidence>
<name>A0A174TMK1_9FIRM</name>
<dbReference type="EMBL" id="CABHOF010000067">
    <property type="protein sequence ID" value="VUX66530.1"/>
    <property type="molecule type" value="Genomic_DNA"/>
</dbReference>
<proteinExistence type="inferred from homology"/>
<keyword evidence="4" id="KW-0378">Hydrolase</keyword>
<dbReference type="EMBL" id="CZAW01000071">
    <property type="protein sequence ID" value="CUQ09357.1"/>
    <property type="molecule type" value="Genomic_DNA"/>
</dbReference>
<dbReference type="PANTHER" id="PTHR31126">
    <property type="entry name" value="TYROSINE-PROTEIN PHOSPHATASE"/>
    <property type="match status" value="1"/>
</dbReference>
<organism evidence="4 9">
    <name type="scientific">Blautia wexlerae</name>
    <dbReference type="NCBI Taxonomy" id="418240"/>
    <lineage>
        <taxon>Bacteria</taxon>
        <taxon>Bacillati</taxon>
        <taxon>Bacillota</taxon>
        <taxon>Clostridia</taxon>
        <taxon>Lachnospirales</taxon>
        <taxon>Lachnospiraceae</taxon>
        <taxon>Blautia</taxon>
    </lineage>
</organism>
<dbReference type="InterPro" id="IPR026893">
    <property type="entry name" value="Tyr/Ser_Pase_IphP-type"/>
</dbReference>
<dbReference type="EMBL" id="WWVF01000006">
    <property type="protein sequence ID" value="MZS88291.1"/>
    <property type="molecule type" value="Genomic_DNA"/>
</dbReference>
<dbReference type="Proteomes" id="UP000366766">
    <property type="component" value="Unassembled WGS sequence"/>
</dbReference>
<dbReference type="EMBL" id="CYZN01000041">
    <property type="protein sequence ID" value="CUO70682.1"/>
    <property type="molecule type" value="Genomic_DNA"/>
</dbReference>
<dbReference type="GeneID" id="75078328"/>